<organism evidence="2">
    <name type="scientific">Culex pipiens</name>
    <name type="common">House mosquito</name>
    <dbReference type="NCBI Taxonomy" id="7175"/>
    <lineage>
        <taxon>Eukaryota</taxon>
        <taxon>Metazoa</taxon>
        <taxon>Ecdysozoa</taxon>
        <taxon>Arthropoda</taxon>
        <taxon>Hexapoda</taxon>
        <taxon>Insecta</taxon>
        <taxon>Pterygota</taxon>
        <taxon>Neoptera</taxon>
        <taxon>Endopterygota</taxon>
        <taxon>Diptera</taxon>
        <taxon>Nematocera</taxon>
        <taxon>Culicoidea</taxon>
        <taxon>Culicidae</taxon>
        <taxon>Culicinae</taxon>
        <taxon>Culicini</taxon>
        <taxon>Culex</taxon>
        <taxon>Culex</taxon>
    </lineage>
</organism>
<reference evidence="2" key="1">
    <citation type="submission" date="2021-05" db="EMBL/GenBank/DDBJ databases">
        <authorList>
            <person name="Alioto T."/>
            <person name="Alioto T."/>
            <person name="Gomez Garrido J."/>
        </authorList>
    </citation>
    <scope>NUCLEOTIDE SEQUENCE</scope>
</reference>
<dbReference type="EMBL" id="HBUE01130529">
    <property type="protein sequence ID" value="CAG6496232.1"/>
    <property type="molecule type" value="Transcribed_RNA"/>
</dbReference>
<evidence type="ECO:0000313" key="2">
    <source>
        <dbReference type="EMBL" id="CAG6589753.1"/>
    </source>
</evidence>
<dbReference type="AlphaFoldDB" id="A0A8D8KGN6"/>
<dbReference type="EMBL" id="HBUE01217395">
    <property type="protein sequence ID" value="CAG6537738.1"/>
    <property type="molecule type" value="Transcribed_RNA"/>
</dbReference>
<protein>
    <submittedName>
        <fullName evidence="2">(northern house mosquito) hypothetical protein</fullName>
    </submittedName>
</protein>
<evidence type="ECO:0000256" key="1">
    <source>
        <dbReference type="SAM" id="MobiDB-lite"/>
    </source>
</evidence>
<sequence>MVVPTVMSPVSSLPPPSSSSNSRLSSLLIELLTSLLPRLLLTLPHPGLLLLLLLVEELQVAATVDDVHVSDPVDGVALVLLLHDAIFRWRYSLIESLRLGVIGATGSGVVNAGFSRGSELAVLVKIFG</sequence>
<name>A0A8D8KGN6_CULPI</name>
<accession>A0A8D8KGN6</accession>
<dbReference type="EMBL" id="HBUE01323953">
    <property type="protein sequence ID" value="CAG6589749.1"/>
    <property type="molecule type" value="Transcribed_RNA"/>
</dbReference>
<proteinExistence type="predicted"/>
<feature type="region of interest" description="Disordered" evidence="1">
    <location>
        <begin position="1"/>
        <end position="21"/>
    </location>
</feature>
<dbReference type="EMBL" id="HBUE01323954">
    <property type="protein sequence ID" value="CAG6589753.1"/>
    <property type="molecule type" value="Transcribed_RNA"/>
</dbReference>
<dbReference type="EMBL" id="HBUE01217396">
    <property type="protein sequence ID" value="CAG6537742.1"/>
    <property type="molecule type" value="Transcribed_RNA"/>
</dbReference>